<dbReference type="EMBL" id="PQXM01000286">
    <property type="protein sequence ID" value="TGO74364.1"/>
    <property type="molecule type" value="Genomic_DNA"/>
</dbReference>
<dbReference type="Proteomes" id="UP000297229">
    <property type="component" value="Unassembled WGS sequence"/>
</dbReference>
<organism evidence="2 3">
    <name type="scientific">Botrytis elliptica</name>
    <dbReference type="NCBI Taxonomy" id="278938"/>
    <lineage>
        <taxon>Eukaryota</taxon>
        <taxon>Fungi</taxon>
        <taxon>Dikarya</taxon>
        <taxon>Ascomycota</taxon>
        <taxon>Pezizomycotina</taxon>
        <taxon>Leotiomycetes</taxon>
        <taxon>Helotiales</taxon>
        <taxon>Sclerotiniaceae</taxon>
        <taxon>Botrytis</taxon>
    </lineage>
</organism>
<accession>A0A4Z1JM07</accession>
<proteinExistence type="predicted"/>
<evidence type="ECO:0000313" key="2">
    <source>
        <dbReference type="EMBL" id="TGO74364.1"/>
    </source>
</evidence>
<protein>
    <submittedName>
        <fullName evidence="2">Uncharacterized protein</fullName>
    </submittedName>
</protein>
<comment type="caution">
    <text evidence="2">The sequence shown here is derived from an EMBL/GenBank/DDBJ whole genome shotgun (WGS) entry which is preliminary data.</text>
</comment>
<feature type="region of interest" description="Disordered" evidence="1">
    <location>
        <begin position="92"/>
        <end position="116"/>
    </location>
</feature>
<name>A0A4Z1JM07_9HELO</name>
<feature type="compositionally biased region" description="Basic residues" evidence="1">
    <location>
        <begin position="93"/>
        <end position="107"/>
    </location>
</feature>
<keyword evidence="3" id="KW-1185">Reference proteome</keyword>
<dbReference type="AlphaFoldDB" id="A0A4Z1JM07"/>
<evidence type="ECO:0000256" key="1">
    <source>
        <dbReference type="SAM" id="MobiDB-lite"/>
    </source>
</evidence>
<reference evidence="2 3" key="1">
    <citation type="submission" date="2017-12" db="EMBL/GenBank/DDBJ databases">
        <title>Comparative genomics of Botrytis spp.</title>
        <authorList>
            <person name="Valero-Jimenez C.A."/>
            <person name="Tapia P."/>
            <person name="Veloso J."/>
            <person name="Silva-Moreno E."/>
            <person name="Staats M."/>
            <person name="Valdes J.H."/>
            <person name="Van Kan J.A.L."/>
        </authorList>
    </citation>
    <scope>NUCLEOTIDE SEQUENCE [LARGE SCALE GENOMIC DNA]</scope>
    <source>
        <strain evidence="2 3">Be9601</strain>
    </source>
</reference>
<sequence>MQELYWLRGRRRWMDWDDDAGVIGCDAMREGRGNELQDNRTVFFDSSQGQGQGQKEVRRGALLRHMMEKNKVHPSVEDFGFKEETLWKDKLAGQKKKKKKKKKKKQQQKIMDELID</sequence>
<gene>
    <name evidence="2" type="ORF">BELL_0288g00020</name>
</gene>
<evidence type="ECO:0000313" key="3">
    <source>
        <dbReference type="Proteomes" id="UP000297229"/>
    </source>
</evidence>